<evidence type="ECO:0000256" key="2">
    <source>
        <dbReference type="ARBA" id="ARBA00022519"/>
    </source>
</evidence>
<dbReference type="Proteomes" id="UP000182692">
    <property type="component" value="Unassembled WGS sequence"/>
</dbReference>
<sequence>MSRKSMFSSLFTRMRLIHWVGILLLLVNAFFFTDNVYSVIIQLTLAGVLLIHDIDEKKWGVDSLNETKRYLKNFEENNLSVKNNVKSSLNSEMEDFLRVIENFRISIRNTLETIDESSNESKSLSDGMLMKVKNINEDLVKQDDNYELATSNLSSLKTFSSSMVQTLKDTASSTEQVKGDLIDLNTKNISSLEQLENYSNSVEHMYTSFIELKAQAESIEKFVEVIKSISEQTNLLSLNAAIEAARAGDQGRGFAVVADEVRQLALSTQDSLGDITKIVAEIRGSVVQISERLTTQKEELLDIISHYHGSNQTVQDAVSSINDVVTLISADDENTGLDELLGQIEHLNTSMLKIKESKDSIVNLSDQIRVDNQNLVNSNGVLKQRVSQFVLR</sequence>
<feature type="domain" description="Methyl-accepting transducer" evidence="6">
    <location>
        <begin position="117"/>
        <end position="355"/>
    </location>
</feature>
<dbReference type="RefSeq" id="WP_017014895.1">
    <property type="nucleotide sequence ID" value="NZ_FOWR01000035.1"/>
</dbReference>
<dbReference type="GO" id="GO:0006935">
    <property type="term" value="P:chemotaxis"/>
    <property type="evidence" value="ECO:0007669"/>
    <property type="project" value="UniProtKB-ARBA"/>
</dbReference>
<dbReference type="EMBL" id="FOWR01000035">
    <property type="protein sequence ID" value="SFQ01565.1"/>
    <property type="molecule type" value="Genomic_DNA"/>
</dbReference>
<dbReference type="SUPFAM" id="SSF58104">
    <property type="entry name" value="Methyl-accepting chemotaxis protein (MCP) signaling domain"/>
    <property type="match status" value="1"/>
</dbReference>
<keyword evidence="2" id="KW-0472">Membrane</keyword>
<evidence type="ECO:0000259" key="6">
    <source>
        <dbReference type="PROSITE" id="PS50111"/>
    </source>
</evidence>
<evidence type="ECO:0000313" key="9">
    <source>
        <dbReference type="Proteomes" id="UP000182692"/>
    </source>
</evidence>
<keyword evidence="2" id="KW-1003">Cell membrane</keyword>
<dbReference type="AlphaFoldDB" id="A0A1I5V237"/>
<keyword evidence="2" id="KW-0997">Cell inner membrane</keyword>
<evidence type="ECO:0000259" key="7">
    <source>
        <dbReference type="PROSITE" id="PS50192"/>
    </source>
</evidence>
<evidence type="ECO:0000256" key="4">
    <source>
        <dbReference type="ARBA" id="ARBA00029447"/>
    </source>
</evidence>
<dbReference type="GO" id="GO:0005886">
    <property type="term" value="C:plasma membrane"/>
    <property type="evidence" value="ECO:0007669"/>
    <property type="project" value="UniProtKB-SubCell"/>
</dbReference>
<dbReference type="Gene3D" id="1.10.287.950">
    <property type="entry name" value="Methyl-accepting chemotaxis protein"/>
    <property type="match status" value="1"/>
</dbReference>
<dbReference type="Pfam" id="PF00015">
    <property type="entry name" value="MCPsignal"/>
    <property type="match status" value="1"/>
</dbReference>
<gene>
    <name evidence="8" type="ORF">SAMN03084138_03805</name>
</gene>
<dbReference type="GO" id="GO:0007165">
    <property type="term" value="P:signal transduction"/>
    <property type="evidence" value="ECO:0007669"/>
    <property type="project" value="UniProtKB-KW"/>
</dbReference>
<dbReference type="GeneID" id="35873937"/>
<comment type="subcellular location">
    <subcellularLocation>
        <location evidence="1">Cell inner membrane</location>
        <topology evidence="1">Multi-pass membrane protein</topology>
    </subcellularLocation>
</comment>
<dbReference type="OrthoDB" id="9765653at2"/>
<evidence type="ECO:0000256" key="3">
    <source>
        <dbReference type="ARBA" id="ARBA00023224"/>
    </source>
</evidence>
<dbReference type="InterPro" id="IPR004089">
    <property type="entry name" value="MCPsignal_dom"/>
</dbReference>
<proteinExistence type="inferred from homology"/>
<comment type="similarity">
    <text evidence="4">Belongs to the methyl-accepting chemotaxis (MCP) protein family.</text>
</comment>
<keyword evidence="3 5" id="KW-0807">Transducer</keyword>
<dbReference type="STRING" id="1121869.SAMN03084138_03805"/>
<evidence type="ECO:0000256" key="5">
    <source>
        <dbReference type="PROSITE-ProRule" id="PRU00284"/>
    </source>
</evidence>
<organism evidence="8 9">
    <name type="scientific">Enterovibrio norvegicus DSM 15893</name>
    <dbReference type="NCBI Taxonomy" id="1121869"/>
    <lineage>
        <taxon>Bacteria</taxon>
        <taxon>Pseudomonadati</taxon>
        <taxon>Pseudomonadota</taxon>
        <taxon>Gammaproteobacteria</taxon>
        <taxon>Vibrionales</taxon>
        <taxon>Vibrionaceae</taxon>
        <taxon>Enterovibrio</taxon>
    </lineage>
</organism>
<dbReference type="SMART" id="SM00283">
    <property type="entry name" value="MA"/>
    <property type="match status" value="1"/>
</dbReference>
<dbReference type="PROSITE" id="PS50192">
    <property type="entry name" value="T_SNARE"/>
    <property type="match status" value="1"/>
</dbReference>
<reference evidence="8 9" key="1">
    <citation type="submission" date="2016-10" db="EMBL/GenBank/DDBJ databases">
        <authorList>
            <person name="de Groot N.N."/>
        </authorList>
    </citation>
    <scope>NUCLEOTIDE SEQUENCE [LARGE SCALE GENOMIC DNA]</scope>
    <source>
        <strain evidence="8 9">DSM 15893</strain>
    </source>
</reference>
<dbReference type="PANTHER" id="PTHR32089:SF112">
    <property type="entry name" value="LYSOZYME-LIKE PROTEIN-RELATED"/>
    <property type="match status" value="1"/>
</dbReference>
<feature type="domain" description="T-SNARE coiled-coil homology" evidence="7">
    <location>
        <begin position="262"/>
        <end position="324"/>
    </location>
</feature>
<protein>
    <submittedName>
        <fullName evidence="8">Methyl-accepting chemotaxis protein</fullName>
    </submittedName>
</protein>
<name>A0A1I5V237_9GAMM</name>
<dbReference type="PROSITE" id="PS50111">
    <property type="entry name" value="CHEMOTAXIS_TRANSDUC_2"/>
    <property type="match status" value="1"/>
</dbReference>
<dbReference type="PANTHER" id="PTHR32089">
    <property type="entry name" value="METHYL-ACCEPTING CHEMOTAXIS PROTEIN MCPB"/>
    <property type="match status" value="1"/>
</dbReference>
<evidence type="ECO:0000256" key="1">
    <source>
        <dbReference type="ARBA" id="ARBA00004429"/>
    </source>
</evidence>
<dbReference type="InterPro" id="IPR000727">
    <property type="entry name" value="T_SNARE_dom"/>
</dbReference>
<accession>A0A1I5V237</accession>
<evidence type="ECO:0000313" key="8">
    <source>
        <dbReference type="EMBL" id="SFQ01565.1"/>
    </source>
</evidence>